<evidence type="ECO:0000256" key="2">
    <source>
        <dbReference type="SAM" id="Phobius"/>
    </source>
</evidence>
<dbReference type="GeneID" id="25560895"/>
<keyword evidence="2" id="KW-0812">Transmembrane</keyword>
<protein>
    <submittedName>
        <fullName evidence="3">Uncharacterized protein</fullName>
    </submittedName>
</protein>
<evidence type="ECO:0000313" key="3">
    <source>
        <dbReference type="EMBL" id="KNC52299.1"/>
    </source>
</evidence>
<sequence>MLLFKGVRAMSSPERMLYIAVVFTLLLANILYGTYNIQKWLDARDSPATSATVRIRSSAPDDIFAAMCSSRPLQPIVEGVCLQGAFEGPLFETHVVPCNATRFRLFGFQCLAFPLPNLRQEDSNLFSYTIAGWTAACRASHEVCRSENVYTTVFESANVEFLTSLPPEALDEAISFPLPSLGSAYLSIGISTTIDLKGRESTIFPTNAALIRDVDSVFGRNTSFAIELNRFSWNLRENVVTQFITYDGFDLLGASAALLSLSMAIFMYLFPGTERVAQYFCFKRHRPPTVVPKSQPVDKEVTIELHLSSLSSSSSSNVPPTRIITERSMAGAEHLAYKSPRTHQRVPGPLRVGDLRLNASMPVALMASSEPAAGPRAKVVADSPEMVFHVPPVCINRSPSCPSYSMSRSRTSLHSNPSPRGIVEGLEPNVTIPAALTSN</sequence>
<dbReference type="Proteomes" id="UP000054408">
    <property type="component" value="Unassembled WGS sequence"/>
</dbReference>
<dbReference type="EMBL" id="GL349436">
    <property type="protein sequence ID" value="KNC52299.1"/>
    <property type="molecule type" value="Genomic_DNA"/>
</dbReference>
<name>A0A0L0DIT4_THETB</name>
<gene>
    <name evidence="3" type="ORF">AMSG_01126</name>
</gene>
<organism evidence="3 4">
    <name type="scientific">Thecamonas trahens ATCC 50062</name>
    <dbReference type="NCBI Taxonomy" id="461836"/>
    <lineage>
        <taxon>Eukaryota</taxon>
        <taxon>Apusozoa</taxon>
        <taxon>Apusomonadida</taxon>
        <taxon>Apusomonadidae</taxon>
        <taxon>Thecamonas</taxon>
    </lineage>
</organism>
<feature type="region of interest" description="Disordered" evidence="1">
    <location>
        <begin position="399"/>
        <end position="426"/>
    </location>
</feature>
<dbReference type="RefSeq" id="XP_013762298.1">
    <property type="nucleotide sequence ID" value="XM_013906844.1"/>
</dbReference>
<feature type="transmembrane region" description="Helical" evidence="2">
    <location>
        <begin position="251"/>
        <end position="270"/>
    </location>
</feature>
<accession>A0A0L0DIT4</accession>
<keyword evidence="2" id="KW-0472">Membrane</keyword>
<keyword evidence="2" id="KW-1133">Transmembrane helix</keyword>
<proteinExistence type="predicted"/>
<keyword evidence="4" id="KW-1185">Reference proteome</keyword>
<reference evidence="3 4" key="1">
    <citation type="submission" date="2010-05" db="EMBL/GenBank/DDBJ databases">
        <title>The Genome Sequence of Thecamonas trahens ATCC 50062.</title>
        <authorList>
            <consortium name="The Broad Institute Genome Sequencing Platform"/>
            <person name="Russ C."/>
            <person name="Cuomo C."/>
            <person name="Shea T."/>
            <person name="Young S.K."/>
            <person name="Zeng Q."/>
            <person name="Koehrsen M."/>
            <person name="Haas B."/>
            <person name="Borodovsky M."/>
            <person name="Guigo R."/>
            <person name="Alvarado L."/>
            <person name="Berlin A."/>
            <person name="Bochicchio J."/>
            <person name="Borenstein D."/>
            <person name="Chapman S."/>
            <person name="Chen Z."/>
            <person name="Freedman E."/>
            <person name="Gellesch M."/>
            <person name="Goldberg J."/>
            <person name="Griggs A."/>
            <person name="Gujja S."/>
            <person name="Heilman E."/>
            <person name="Heiman D."/>
            <person name="Hepburn T."/>
            <person name="Howarth C."/>
            <person name="Jen D."/>
            <person name="Larson L."/>
            <person name="Mehta T."/>
            <person name="Park D."/>
            <person name="Pearson M."/>
            <person name="Roberts A."/>
            <person name="Saif S."/>
            <person name="Shenoy N."/>
            <person name="Sisk P."/>
            <person name="Stolte C."/>
            <person name="Sykes S."/>
            <person name="Thomson T."/>
            <person name="Walk T."/>
            <person name="White J."/>
            <person name="Yandava C."/>
            <person name="Burger G."/>
            <person name="Gray M.W."/>
            <person name="Holland P.W.H."/>
            <person name="King N."/>
            <person name="Lang F.B.F."/>
            <person name="Roger A.J."/>
            <person name="Ruiz-Trillo I."/>
            <person name="Lander E."/>
            <person name="Nusbaum C."/>
        </authorList>
    </citation>
    <scope>NUCLEOTIDE SEQUENCE [LARGE SCALE GENOMIC DNA]</scope>
    <source>
        <strain evidence="3 4">ATCC 50062</strain>
    </source>
</reference>
<dbReference type="OrthoDB" id="3936150at2759"/>
<feature type="compositionally biased region" description="Low complexity" evidence="1">
    <location>
        <begin position="399"/>
        <end position="415"/>
    </location>
</feature>
<dbReference type="AlphaFoldDB" id="A0A0L0DIT4"/>
<evidence type="ECO:0000313" key="4">
    <source>
        <dbReference type="Proteomes" id="UP000054408"/>
    </source>
</evidence>
<evidence type="ECO:0000256" key="1">
    <source>
        <dbReference type="SAM" id="MobiDB-lite"/>
    </source>
</evidence>